<dbReference type="EMBL" id="NWTC01000009">
    <property type="protein sequence ID" value="PDT47351.1"/>
    <property type="molecule type" value="Genomic_DNA"/>
</dbReference>
<dbReference type="Pfam" id="PF00561">
    <property type="entry name" value="Abhydrolase_1"/>
    <property type="match status" value="1"/>
</dbReference>
<reference evidence="2 3" key="1">
    <citation type="submission" date="2017-09" db="EMBL/GenBank/DDBJ databases">
        <title>Comparative genomics of rhizobia isolated from Phaseolus vulgaris in China.</title>
        <authorList>
            <person name="Tong W."/>
        </authorList>
    </citation>
    <scope>NUCLEOTIDE SEQUENCE [LARGE SCALE GENOMIC DNA]</scope>
    <source>
        <strain evidence="2 3">PCH1</strain>
    </source>
</reference>
<accession>A0A2A6LXT2</accession>
<dbReference type="PANTHER" id="PTHR43194:SF2">
    <property type="entry name" value="PEROXISOMAL MEMBRANE PROTEIN LPX1"/>
    <property type="match status" value="1"/>
</dbReference>
<dbReference type="InterPro" id="IPR050228">
    <property type="entry name" value="Carboxylesterase_BioH"/>
</dbReference>
<dbReference type="GO" id="GO:0016787">
    <property type="term" value="F:hydrolase activity"/>
    <property type="evidence" value="ECO:0007669"/>
    <property type="project" value="UniProtKB-KW"/>
</dbReference>
<gene>
    <name evidence="2" type="ORF">CO661_14310</name>
</gene>
<dbReference type="PANTHER" id="PTHR43194">
    <property type="entry name" value="HYDROLASE ALPHA/BETA FOLD FAMILY"/>
    <property type="match status" value="1"/>
</dbReference>
<name>A0A2A6LXT2_RHIFR</name>
<dbReference type="RefSeq" id="WP_037468462.1">
    <property type="nucleotide sequence ID" value="NZ_NWTC01000009.1"/>
</dbReference>
<dbReference type="InterPro" id="IPR029058">
    <property type="entry name" value="AB_hydrolase_fold"/>
</dbReference>
<dbReference type="Proteomes" id="UP000220353">
    <property type="component" value="Unassembled WGS sequence"/>
</dbReference>
<sequence length="299" mass="33041">MRESLAREERVFREHYFRAGDGLRLYGRHYGRDIIRGEEKTPIVCLPGLTRNSRDFHPLAAFLASPVGGAHPVVTLDYRGRGQSERDSDKSRYAIAVEAEDVVAACTYFGIDRATFIGTSRGGLILHHLITSAPTLFARVVLNDIGPVIELEGLLRIRDYLNAPQGPSSWAEAPDFLRRLHGADFPLLGPQDWREMGEAIYRDENGLPIADFDPAIADQLQGLTGEAVLPSLWPQFEAFAAIPAMVVRGEYSRLLSAMTVQDMALRHPGLIAVTAPGQGHAPLLHLDGLRQVIRDFVRG</sequence>
<feature type="domain" description="AB hydrolase-1" evidence="1">
    <location>
        <begin position="42"/>
        <end position="151"/>
    </location>
</feature>
<dbReference type="SUPFAM" id="SSF53474">
    <property type="entry name" value="alpha/beta-Hydrolases"/>
    <property type="match status" value="1"/>
</dbReference>
<proteinExistence type="predicted"/>
<dbReference type="AlphaFoldDB" id="A0A2A6LXT2"/>
<keyword evidence="2" id="KW-0378">Hydrolase</keyword>
<protein>
    <submittedName>
        <fullName evidence="2">Alpha/beta hydrolase</fullName>
    </submittedName>
</protein>
<evidence type="ECO:0000313" key="2">
    <source>
        <dbReference type="EMBL" id="PDT47351.1"/>
    </source>
</evidence>
<dbReference type="Gene3D" id="3.40.50.1820">
    <property type="entry name" value="alpha/beta hydrolase"/>
    <property type="match status" value="1"/>
</dbReference>
<evidence type="ECO:0000313" key="3">
    <source>
        <dbReference type="Proteomes" id="UP000220353"/>
    </source>
</evidence>
<dbReference type="InterPro" id="IPR000073">
    <property type="entry name" value="AB_hydrolase_1"/>
</dbReference>
<organism evidence="2 3">
    <name type="scientific">Rhizobium fredii</name>
    <name type="common">Sinorhizobium fredii</name>
    <dbReference type="NCBI Taxonomy" id="380"/>
    <lineage>
        <taxon>Bacteria</taxon>
        <taxon>Pseudomonadati</taxon>
        <taxon>Pseudomonadota</taxon>
        <taxon>Alphaproteobacteria</taxon>
        <taxon>Hyphomicrobiales</taxon>
        <taxon>Rhizobiaceae</taxon>
        <taxon>Sinorhizobium/Ensifer group</taxon>
        <taxon>Sinorhizobium</taxon>
    </lineage>
</organism>
<comment type="caution">
    <text evidence="2">The sequence shown here is derived from an EMBL/GenBank/DDBJ whole genome shotgun (WGS) entry which is preliminary data.</text>
</comment>
<evidence type="ECO:0000259" key="1">
    <source>
        <dbReference type="Pfam" id="PF00561"/>
    </source>
</evidence>